<keyword evidence="1" id="KW-0106">Calcium</keyword>
<reference evidence="5" key="1">
    <citation type="journal article" date="2002" name="Science">
        <title>The draft genome of Ciona intestinalis: insights into chordate and vertebrate origins.</title>
        <authorList>
            <person name="Dehal P."/>
            <person name="Satou Y."/>
            <person name="Campbell R.K."/>
            <person name="Chapman J."/>
            <person name="Degnan B."/>
            <person name="De Tomaso A."/>
            <person name="Davidson B."/>
            <person name="Di Gregorio A."/>
            <person name="Gelpke M."/>
            <person name="Goodstein D.M."/>
            <person name="Harafuji N."/>
            <person name="Hastings K.E."/>
            <person name="Ho I."/>
            <person name="Hotta K."/>
            <person name="Huang W."/>
            <person name="Kawashima T."/>
            <person name="Lemaire P."/>
            <person name="Martinez D."/>
            <person name="Meinertzhagen I.A."/>
            <person name="Necula S."/>
            <person name="Nonaka M."/>
            <person name="Putnam N."/>
            <person name="Rash S."/>
            <person name="Saiga H."/>
            <person name="Satake M."/>
            <person name="Terry A."/>
            <person name="Yamada L."/>
            <person name="Wang H.G."/>
            <person name="Awazu S."/>
            <person name="Azumi K."/>
            <person name="Boore J."/>
            <person name="Branno M."/>
            <person name="Chin-Bow S."/>
            <person name="DeSantis R."/>
            <person name="Doyle S."/>
            <person name="Francino P."/>
            <person name="Keys D.N."/>
            <person name="Haga S."/>
            <person name="Hayashi H."/>
            <person name="Hino K."/>
            <person name="Imai K.S."/>
            <person name="Inaba K."/>
            <person name="Kano S."/>
            <person name="Kobayashi K."/>
            <person name="Kobayashi M."/>
            <person name="Lee B.I."/>
            <person name="Makabe K.W."/>
            <person name="Manohar C."/>
            <person name="Matassi G."/>
            <person name="Medina M."/>
            <person name="Mochizuki Y."/>
            <person name="Mount S."/>
            <person name="Morishita T."/>
            <person name="Miura S."/>
            <person name="Nakayama A."/>
            <person name="Nishizaka S."/>
            <person name="Nomoto H."/>
            <person name="Ohta F."/>
            <person name="Oishi K."/>
            <person name="Rigoutsos I."/>
            <person name="Sano M."/>
            <person name="Sasaki A."/>
            <person name="Sasakura Y."/>
            <person name="Shoguchi E."/>
            <person name="Shin-i T."/>
            <person name="Spagnuolo A."/>
            <person name="Stainier D."/>
            <person name="Suzuki M.M."/>
            <person name="Tassy O."/>
            <person name="Takatori N."/>
            <person name="Tokuoka M."/>
            <person name="Yagi K."/>
            <person name="Yoshizaki F."/>
            <person name="Wada S."/>
            <person name="Zhang C."/>
            <person name="Hyatt P.D."/>
            <person name="Larimer F."/>
            <person name="Detter C."/>
            <person name="Doggett N."/>
            <person name="Glavina T."/>
            <person name="Hawkins T."/>
            <person name="Richardson P."/>
            <person name="Lucas S."/>
            <person name="Kohara Y."/>
            <person name="Levine M."/>
            <person name="Satoh N."/>
            <person name="Rokhsar D.S."/>
        </authorList>
    </citation>
    <scope>NUCLEOTIDE SEQUENCE [LARGE SCALE GENOMIC DNA]</scope>
</reference>
<evidence type="ECO:0000313" key="4">
    <source>
        <dbReference type="Ensembl" id="ENSCINP00000012324.3"/>
    </source>
</evidence>
<dbReference type="Pfam" id="PF13621">
    <property type="entry name" value="Cupin_8"/>
    <property type="match status" value="1"/>
</dbReference>
<evidence type="ECO:0000256" key="2">
    <source>
        <dbReference type="SAM" id="MobiDB-lite"/>
    </source>
</evidence>
<feature type="region of interest" description="Disordered" evidence="2">
    <location>
        <begin position="87"/>
        <end position="113"/>
    </location>
</feature>
<dbReference type="InterPro" id="IPR011992">
    <property type="entry name" value="EF-hand-dom_pair"/>
</dbReference>
<reference evidence="4" key="3">
    <citation type="submission" date="2025-08" db="UniProtKB">
        <authorList>
            <consortium name="Ensembl"/>
        </authorList>
    </citation>
    <scope>IDENTIFICATION</scope>
</reference>
<dbReference type="PROSITE" id="PS00018">
    <property type="entry name" value="EF_HAND_1"/>
    <property type="match status" value="1"/>
</dbReference>
<dbReference type="PROSITE" id="PS51184">
    <property type="entry name" value="JMJC"/>
    <property type="match status" value="1"/>
</dbReference>
<feature type="compositionally biased region" description="Acidic residues" evidence="2">
    <location>
        <begin position="101"/>
        <end position="111"/>
    </location>
</feature>
<dbReference type="InParanoid" id="F6WF58"/>
<dbReference type="EMBL" id="EAAA01002279">
    <property type="status" value="NOT_ANNOTATED_CDS"/>
    <property type="molecule type" value="Genomic_DNA"/>
</dbReference>
<dbReference type="GeneTree" id="ENSGT00940000157409"/>
<sequence>MEAGDCLFIPYKWHHQVNSFGNNLAINIWFNHLPASYVDLNSERCGDVKDVMLDQCEFETKDAFSGTVPKQVIMFDKNYVPGSELPQAEVKEPQGGGQEPPADEEEGEEQSEGQQPLLFLVQENLSVTPRIDIEDLRAGMKSVIPPSLQAWDDTCQSTLSEIFKKIDTNDDQFITVEDYADQSTLEEKGEEIETLYTQLLFDAKEAQDTANKELIKGLVQRGEISQERAKVFYKFYNDNAETKTGAKEEL</sequence>
<dbReference type="HOGENOM" id="CLU_1111066_0_0_1"/>
<accession>F6WF58</accession>
<reference evidence="4" key="4">
    <citation type="submission" date="2025-09" db="UniProtKB">
        <authorList>
            <consortium name="Ensembl"/>
        </authorList>
    </citation>
    <scope>IDENTIFICATION</scope>
</reference>
<name>F6WF58_CIOIN</name>
<dbReference type="Gene3D" id="2.60.120.650">
    <property type="entry name" value="Cupin"/>
    <property type="match status" value="1"/>
</dbReference>
<proteinExistence type="predicted"/>
<dbReference type="AlphaFoldDB" id="F6WF58"/>
<dbReference type="InterPro" id="IPR003347">
    <property type="entry name" value="JmjC_dom"/>
</dbReference>
<dbReference type="SUPFAM" id="SSF47473">
    <property type="entry name" value="EF-hand"/>
    <property type="match status" value="1"/>
</dbReference>
<dbReference type="InterPro" id="IPR041667">
    <property type="entry name" value="Cupin_8"/>
</dbReference>
<dbReference type="SUPFAM" id="SSF51197">
    <property type="entry name" value="Clavaminate synthase-like"/>
    <property type="match status" value="1"/>
</dbReference>
<evidence type="ECO:0000313" key="5">
    <source>
        <dbReference type="Proteomes" id="UP000008144"/>
    </source>
</evidence>
<keyword evidence="5" id="KW-1185">Reference proteome</keyword>
<evidence type="ECO:0000259" key="3">
    <source>
        <dbReference type="PROSITE" id="PS51184"/>
    </source>
</evidence>
<dbReference type="Ensembl" id="ENSCINT00000012324.3">
    <property type="protein sequence ID" value="ENSCINP00000012324.3"/>
    <property type="gene ID" value="ENSCING00000005963.3"/>
</dbReference>
<protein>
    <recommendedName>
        <fullName evidence="3">JmjC domain-containing protein</fullName>
    </recommendedName>
</protein>
<organism evidence="4 5">
    <name type="scientific">Ciona intestinalis</name>
    <name type="common">Transparent sea squirt</name>
    <name type="synonym">Ascidia intestinalis</name>
    <dbReference type="NCBI Taxonomy" id="7719"/>
    <lineage>
        <taxon>Eukaryota</taxon>
        <taxon>Metazoa</taxon>
        <taxon>Chordata</taxon>
        <taxon>Tunicata</taxon>
        <taxon>Ascidiacea</taxon>
        <taxon>Phlebobranchia</taxon>
        <taxon>Cionidae</taxon>
        <taxon>Ciona</taxon>
    </lineage>
</organism>
<feature type="domain" description="JmjC" evidence="3">
    <location>
        <begin position="1"/>
        <end position="47"/>
    </location>
</feature>
<dbReference type="InterPro" id="IPR018247">
    <property type="entry name" value="EF_Hand_1_Ca_BS"/>
</dbReference>
<dbReference type="Proteomes" id="UP000008144">
    <property type="component" value="Chromosome 6"/>
</dbReference>
<reference evidence="4" key="2">
    <citation type="journal article" date="2008" name="Genome Biol.">
        <title>Improved genome assembly and evidence-based global gene model set for the chordate Ciona intestinalis: new insight into intron and operon populations.</title>
        <authorList>
            <person name="Satou Y."/>
            <person name="Mineta K."/>
            <person name="Ogasawara M."/>
            <person name="Sasakura Y."/>
            <person name="Shoguchi E."/>
            <person name="Ueno K."/>
            <person name="Yamada L."/>
            <person name="Matsumoto J."/>
            <person name="Wasserscheid J."/>
            <person name="Dewar K."/>
            <person name="Wiley G.B."/>
            <person name="Macmil S.L."/>
            <person name="Roe B.A."/>
            <person name="Zeller R.W."/>
            <person name="Hastings K.E."/>
            <person name="Lemaire P."/>
            <person name="Lindquist E."/>
            <person name="Endo T."/>
            <person name="Hotta K."/>
            <person name="Inaba K."/>
        </authorList>
    </citation>
    <scope>NUCLEOTIDE SEQUENCE [LARGE SCALE GENOMIC DNA]</scope>
    <source>
        <strain evidence="4">wild type</strain>
    </source>
</reference>
<evidence type="ECO:0000256" key="1">
    <source>
        <dbReference type="ARBA" id="ARBA00022837"/>
    </source>
</evidence>